<dbReference type="InterPro" id="IPR036869">
    <property type="entry name" value="J_dom_sf"/>
</dbReference>
<reference evidence="4 5" key="1">
    <citation type="submission" date="2010-05" db="EMBL/GenBank/DDBJ databases">
        <title>The Genome Sequence of Thecamonas trahens ATCC 50062.</title>
        <authorList>
            <consortium name="The Broad Institute Genome Sequencing Platform"/>
            <person name="Russ C."/>
            <person name="Cuomo C."/>
            <person name="Shea T."/>
            <person name="Young S.K."/>
            <person name="Zeng Q."/>
            <person name="Koehrsen M."/>
            <person name="Haas B."/>
            <person name="Borodovsky M."/>
            <person name="Guigo R."/>
            <person name="Alvarado L."/>
            <person name="Berlin A."/>
            <person name="Bochicchio J."/>
            <person name="Borenstein D."/>
            <person name="Chapman S."/>
            <person name="Chen Z."/>
            <person name="Freedman E."/>
            <person name="Gellesch M."/>
            <person name="Goldberg J."/>
            <person name="Griggs A."/>
            <person name="Gujja S."/>
            <person name="Heilman E."/>
            <person name="Heiman D."/>
            <person name="Hepburn T."/>
            <person name="Howarth C."/>
            <person name="Jen D."/>
            <person name="Larson L."/>
            <person name="Mehta T."/>
            <person name="Park D."/>
            <person name="Pearson M."/>
            <person name="Roberts A."/>
            <person name="Saif S."/>
            <person name="Shenoy N."/>
            <person name="Sisk P."/>
            <person name="Stolte C."/>
            <person name="Sykes S."/>
            <person name="Thomson T."/>
            <person name="Walk T."/>
            <person name="White J."/>
            <person name="Yandava C."/>
            <person name="Burger G."/>
            <person name="Gray M.W."/>
            <person name="Holland P.W.H."/>
            <person name="King N."/>
            <person name="Lang F.B.F."/>
            <person name="Roger A.J."/>
            <person name="Ruiz-Trillo I."/>
            <person name="Lander E."/>
            <person name="Nusbaum C."/>
        </authorList>
    </citation>
    <scope>NUCLEOTIDE SEQUENCE [LARGE SCALE GENOMIC DNA]</scope>
    <source>
        <strain evidence="4 5">ATCC 50062</strain>
    </source>
</reference>
<dbReference type="InterPro" id="IPR001623">
    <property type="entry name" value="DnaJ_domain"/>
</dbReference>
<dbReference type="GO" id="GO:0006457">
    <property type="term" value="P:protein folding"/>
    <property type="evidence" value="ECO:0007669"/>
    <property type="project" value="InterPro"/>
</dbReference>
<keyword evidence="5" id="KW-1185">Reference proteome</keyword>
<dbReference type="PANTHER" id="PTHR24078:SF519">
    <property type="entry name" value="DNAJ HOMOLOG SUBFAMILY B MEMBER 13"/>
    <property type="match status" value="1"/>
</dbReference>
<dbReference type="SUPFAM" id="SSF49493">
    <property type="entry name" value="HSP40/DnaJ peptide-binding domain"/>
    <property type="match status" value="2"/>
</dbReference>
<dbReference type="CDD" id="cd06257">
    <property type="entry name" value="DnaJ"/>
    <property type="match status" value="1"/>
</dbReference>
<dbReference type="Gene3D" id="1.10.287.110">
    <property type="entry name" value="DnaJ domain"/>
    <property type="match status" value="1"/>
</dbReference>
<gene>
    <name evidence="4" type="ORF">AMSG_08548</name>
</gene>
<evidence type="ECO:0000259" key="3">
    <source>
        <dbReference type="PROSITE" id="PS50076"/>
    </source>
</evidence>
<dbReference type="GO" id="GO:0051087">
    <property type="term" value="F:protein-folding chaperone binding"/>
    <property type="evidence" value="ECO:0007669"/>
    <property type="project" value="TreeGrafter"/>
</dbReference>
<dbReference type="Proteomes" id="UP000054408">
    <property type="component" value="Unassembled WGS sequence"/>
</dbReference>
<dbReference type="AlphaFoldDB" id="A0A0L0DKE4"/>
<dbReference type="Gene3D" id="2.60.260.20">
    <property type="entry name" value="Urease metallochaperone UreE, N-terminal domain"/>
    <property type="match status" value="2"/>
</dbReference>
<dbReference type="FunFam" id="2.60.260.20:FF:000002">
    <property type="entry name" value="Dnaj homolog subfamily b member"/>
    <property type="match status" value="1"/>
</dbReference>
<evidence type="ECO:0000313" key="4">
    <source>
        <dbReference type="EMBL" id="KNC52675.1"/>
    </source>
</evidence>
<feature type="region of interest" description="Disordered" evidence="2">
    <location>
        <begin position="312"/>
        <end position="331"/>
    </location>
</feature>
<dbReference type="InterPro" id="IPR002939">
    <property type="entry name" value="DnaJ_C"/>
</dbReference>
<dbReference type="STRING" id="461836.A0A0L0DKE4"/>
<dbReference type="CDD" id="cd10747">
    <property type="entry name" value="DnaJ_C"/>
    <property type="match status" value="1"/>
</dbReference>
<dbReference type="PANTHER" id="PTHR24078">
    <property type="entry name" value="DNAJ HOMOLOG SUBFAMILY C MEMBER"/>
    <property type="match status" value="1"/>
</dbReference>
<protein>
    <submittedName>
        <fullName evidence="4">Heat shock protein 40</fullName>
    </submittedName>
</protein>
<organism evidence="4 5">
    <name type="scientific">Thecamonas trahens ATCC 50062</name>
    <dbReference type="NCBI Taxonomy" id="461836"/>
    <lineage>
        <taxon>Eukaryota</taxon>
        <taxon>Apusozoa</taxon>
        <taxon>Apusomonadida</taxon>
        <taxon>Apusomonadidae</taxon>
        <taxon>Thecamonas</taxon>
    </lineage>
</organism>
<dbReference type="GeneID" id="25567219"/>
<dbReference type="eggNOG" id="KOG0714">
    <property type="taxonomic scope" value="Eukaryota"/>
</dbReference>
<dbReference type="Pfam" id="PF00226">
    <property type="entry name" value="DnaJ"/>
    <property type="match status" value="1"/>
</dbReference>
<dbReference type="OMA" id="SHSFNFH"/>
<feature type="domain" description="J" evidence="3">
    <location>
        <begin position="2"/>
        <end position="68"/>
    </location>
</feature>
<dbReference type="RefSeq" id="XP_013755224.1">
    <property type="nucleotide sequence ID" value="XM_013899770.1"/>
</dbReference>
<evidence type="ECO:0000313" key="5">
    <source>
        <dbReference type="Proteomes" id="UP000054408"/>
    </source>
</evidence>
<dbReference type="FunFam" id="2.60.260.20:FF:000006">
    <property type="entry name" value="DnaJ subfamily B member 13"/>
    <property type="match status" value="1"/>
</dbReference>
<name>A0A0L0DKE4_THETB</name>
<dbReference type="SMART" id="SM00271">
    <property type="entry name" value="DnaJ"/>
    <property type="match status" value="1"/>
</dbReference>
<dbReference type="FunFam" id="1.10.287.110:FF:000106">
    <property type="entry name" value="Putative heat shock protein-like protein"/>
    <property type="match status" value="1"/>
</dbReference>
<dbReference type="SUPFAM" id="SSF46565">
    <property type="entry name" value="Chaperone J-domain"/>
    <property type="match status" value="1"/>
</dbReference>
<dbReference type="Pfam" id="PF01556">
    <property type="entry name" value="DnaJ_C"/>
    <property type="match status" value="1"/>
</dbReference>
<sequence>MDYYAVLGVARDATDAELKKAYRKAAIKWHPRKNAESEEEAEVAFAEAAEAYEVLSMPVLRAVFDQYGETGLKEGIPDGGGDIPGFDGYTFSGDPYAVFTKMFGGEAPFALFADPLNGPAKSSVFGAGAVARSPVKPATDLHTLRLTLEQLYAGCTKKIKITRRVLNSDGQTTREQATVLTVPIKPGFKAGTRITFAGQGDQGPGMEPGDVVFVVAEKPHKVFARNGNDLVYTATVSLLHALTGFTVELTTLDNRRLAIPINDVVEPGFSKKVHGEGMPLPGTPGARGDLYIKFTVVFPNNLNGKQKNHIRAALGPPPKSQPAKLPGKSSS</sequence>
<dbReference type="GO" id="GO:0005829">
    <property type="term" value="C:cytosol"/>
    <property type="evidence" value="ECO:0007669"/>
    <property type="project" value="TreeGrafter"/>
</dbReference>
<evidence type="ECO:0000256" key="1">
    <source>
        <dbReference type="ARBA" id="ARBA00023186"/>
    </source>
</evidence>
<dbReference type="PRINTS" id="PR00625">
    <property type="entry name" value="JDOMAIN"/>
</dbReference>
<evidence type="ECO:0000256" key="2">
    <source>
        <dbReference type="SAM" id="MobiDB-lite"/>
    </source>
</evidence>
<accession>A0A0L0DKE4</accession>
<dbReference type="OrthoDB" id="550424at2759"/>
<proteinExistence type="predicted"/>
<dbReference type="InterPro" id="IPR008971">
    <property type="entry name" value="HSP40/DnaJ_pept-bd"/>
</dbReference>
<keyword evidence="4" id="KW-0346">Stress response</keyword>
<dbReference type="InterPro" id="IPR051339">
    <property type="entry name" value="DnaJ_subfamily_B"/>
</dbReference>
<dbReference type="EMBL" id="GL349474">
    <property type="protein sequence ID" value="KNC52675.1"/>
    <property type="molecule type" value="Genomic_DNA"/>
</dbReference>
<dbReference type="GO" id="GO:0051082">
    <property type="term" value="F:unfolded protein binding"/>
    <property type="evidence" value="ECO:0007669"/>
    <property type="project" value="InterPro"/>
</dbReference>
<keyword evidence="1" id="KW-0143">Chaperone</keyword>
<dbReference type="PROSITE" id="PS50076">
    <property type="entry name" value="DNAJ_2"/>
    <property type="match status" value="1"/>
</dbReference>